<evidence type="ECO:0000313" key="1">
    <source>
        <dbReference type="EMBL" id="AJQ94904.1"/>
    </source>
</evidence>
<evidence type="ECO:0000313" key="2">
    <source>
        <dbReference type="Proteomes" id="UP000032266"/>
    </source>
</evidence>
<gene>
    <name evidence="1" type="ORF">YC6258_02866</name>
</gene>
<dbReference type="Proteomes" id="UP000032266">
    <property type="component" value="Chromosome"/>
</dbReference>
<sequence>MNTVGGYSSQWSPYQLGTAIFRFYGDPPDGTTARKVRSIGERLMRTIMRLVWEPCITR</sequence>
<name>A0A0C5VWS7_9GAMM</name>
<dbReference type="STRING" id="1445510.YC6258_02866"/>
<protein>
    <submittedName>
        <fullName evidence="1">Uncharacterized protein</fullName>
    </submittedName>
</protein>
<organism evidence="1 2">
    <name type="scientific">Gynuella sunshinyii YC6258</name>
    <dbReference type="NCBI Taxonomy" id="1445510"/>
    <lineage>
        <taxon>Bacteria</taxon>
        <taxon>Pseudomonadati</taxon>
        <taxon>Pseudomonadota</taxon>
        <taxon>Gammaproteobacteria</taxon>
        <taxon>Oceanospirillales</taxon>
        <taxon>Saccharospirillaceae</taxon>
        <taxon>Gynuella</taxon>
    </lineage>
</organism>
<dbReference type="EMBL" id="CP007142">
    <property type="protein sequence ID" value="AJQ94904.1"/>
    <property type="molecule type" value="Genomic_DNA"/>
</dbReference>
<dbReference type="HOGENOM" id="CLU_2973103_0_0_6"/>
<dbReference type="AlphaFoldDB" id="A0A0C5VWS7"/>
<dbReference type="RefSeq" id="WP_169748968.1">
    <property type="nucleotide sequence ID" value="NZ_CP007142.1"/>
</dbReference>
<reference evidence="1 2" key="1">
    <citation type="submission" date="2014-01" db="EMBL/GenBank/DDBJ databases">
        <title>Full genme sequencing of cellulolytic bacterium Gynuella sunshinyii YC6258T gen. nov., sp. nov.</title>
        <authorList>
            <person name="Khan H."/>
            <person name="Chung E.J."/>
            <person name="Chung Y.R."/>
        </authorList>
    </citation>
    <scope>NUCLEOTIDE SEQUENCE [LARGE SCALE GENOMIC DNA]</scope>
    <source>
        <strain evidence="1 2">YC6258</strain>
    </source>
</reference>
<accession>A0A0C5VWS7</accession>
<proteinExistence type="predicted"/>
<dbReference type="KEGG" id="gsn:YC6258_02866"/>
<keyword evidence="2" id="KW-1185">Reference proteome</keyword>